<accession>A0A7G9YNM3</accession>
<dbReference type="AlphaFoldDB" id="A0A7G9YNM3"/>
<protein>
    <submittedName>
        <fullName evidence="1">Uncharacterized protein</fullName>
    </submittedName>
</protein>
<name>A0A7G9YNM3_9EURY</name>
<sequence length="120" mass="13574">MDVYITSSFSNLTCRYYVYTRKSCNTPIVGIVELKSKHIDASGIKEQLTNGSKSALKILGKCPDTYNESEFYPIVLAKGWGRTSRHAMIRNAKIQFGSKKRRTITKKCGDSFLEIISQLK</sequence>
<evidence type="ECO:0000313" key="1">
    <source>
        <dbReference type="EMBL" id="QNO49607.1"/>
    </source>
</evidence>
<reference evidence="1" key="1">
    <citation type="submission" date="2020-06" db="EMBL/GenBank/DDBJ databases">
        <title>Unique genomic features of the anaerobic methanotrophic archaea.</title>
        <authorList>
            <person name="Chadwick G.L."/>
            <person name="Skennerton C.T."/>
            <person name="Laso-Perez R."/>
            <person name="Leu A.O."/>
            <person name="Speth D.R."/>
            <person name="Yu H."/>
            <person name="Morgan-Lang C."/>
            <person name="Hatzenpichler R."/>
            <person name="Goudeau D."/>
            <person name="Malmstrom R."/>
            <person name="Brazelton W.J."/>
            <person name="Woyke T."/>
            <person name="Hallam S.J."/>
            <person name="Tyson G.W."/>
            <person name="Wegener G."/>
            <person name="Boetius A."/>
            <person name="Orphan V."/>
        </authorList>
    </citation>
    <scope>NUCLEOTIDE SEQUENCE</scope>
</reference>
<organism evidence="1">
    <name type="scientific">Candidatus Methanogaster sp. ANME-2c ERB4</name>
    <dbReference type="NCBI Taxonomy" id="2759911"/>
    <lineage>
        <taxon>Archaea</taxon>
        <taxon>Methanobacteriati</taxon>
        <taxon>Methanobacteriota</taxon>
        <taxon>Stenosarchaea group</taxon>
        <taxon>Methanomicrobia</taxon>
        <taxon>Methanosarcinales</taxon>
        <taxon>ANME-2 cluster</taxon>
        <taxon>Candidatus Methanogasteraceae</taxon>
        <taxon>Candidatus Methanogaster</taxon>
    </lineage>
</organism>
<gene>
    <name evidence="1" type="ORF">AIHMFPNM_00008</name>
</gene>
<proteinExistence type="predicted"/>
<dbReference type="EMBL" id="MT631384">
    <property type="protein sequence ID" value="QNO49607.1"/>
    <property type="molecule type" value="Genomic_DNA"/>
</dbReference>